<protein>
    <recommendedName>
        <fullName evidence="10">Flagellar protein FliL</fullName>
    </recommendedName>
</protein>
<comment type="caution">
    <text evidence="12">The sequence shown here is derived from an EMBL/GenBank/DDBJ whole genome shotgun (WGS) entry which is preliminary data.</text>
</comment>
<dbReference type="GO" id="GO:0009425">
    <property type="term" value="C:bacterial-type flagellum basal body"/>
    <property type="evidence" value="ECO:0007669"/>
    <property type="project" value="InterPro"/>
</dbReference>
<dbReference type="Pfam" id="PF03748">
    <property type="entry name" value="FliL"/>
    <property type="match status" value="1"/>
</dbReference>
<evidence type="ECO:0000313" key="13">
    <source>
        <dbReference type="Proteomes" id="UP000031977"/>
    </source>
</evidence>
<dbReference type="GO" id="GO:0005886">
    <property type="term" value="C:plasma membrane"/>
    <property type="evidence" value="ECO:0007669"/>
    <property type="project" value="UniProtKB-SubCell"/>
</dbReference>
<dbReference type="PANTHER" id="PTHR35091:SF5">
    <property type="entry name" value="FLAGELLAR PROTEIN FLIL"/>
    <property type="match status" value="1"/>
</dbReference>
<evidence type="ECO:0000256" key="6">
    <source>
        <dbReference type="ARBA" id="ARBA00022692"/>
    </source>
</evidence>
<keyword evidence="11" id="KW-0732">Signal</keyword>
<evidence type="ECO:0000256" key="9">
    <source>
        <dbReference type="ARBA" id="ARBA00023136"/>
    </source>
</evidence>
<comment type="subcellular location">
    <subcellularLocation>
        <location evidence="10">Cell inner membrane</location>
    </subcellularLocation>
    <subcellularLocation>
        <location evidence="2">Cell membrane</location>
        <topology evidence="2">Single-pass membrane protein</topology>
    </subcellularLocation>
</comment>
<dbReference type="AlphaFoldDB" id="A0A0C3E9T7"/>
<evidence type="ECO:0000256" key="3">
    <source>
        <dbReference type="ARBA" id="ARBA00008281"/>
    </source>
</evidence>
<keyword evidence="5 10" id="KW-0145">Chemotaxis</keyword>
<evidence type="ECO:0000256" key="10">
    <source>
        <dbReference type="RuleBase" id="RU364125"/>
    </source>
</evidence>
<gene>
    <name evidence="12" type="ORF">SU60_09300</name>
</gene>
<accession>A0A0C3E9T7</accession>
<dbReference type="EMBL" id="JXOK01000033">
    <property type="protein sequence ID" value="KIN11148.1"/>
    <property type="molecule type" value="Genomic_DNA"/>
</dbReference>
<name>A0A0C3E9T7_9VIBR</name>
<keyword evidence="9 10" id="KW-0472">Membrane</keyword>
<keyword evidence="4" id="KW-1003">Cell membrane</keyword>
<dbReference type="PANTHER" id="PTHR35091">
    <property type="entry name" value="FLAGELLAR PROTEIN FLIL"/>
    <property type="match status" value="1"/>
</dbReference>
<keyword evidence="12" id="KW-0282">Flagellum</keyword>
<dbReference type="OrthoDB" id="5588622at2"/>
<dbReference type="STRING" id="50718.SU60_09300"/>
<comment type="similarity">
    <text evidence="3 10">Belongs to the FliL family.</text>
</comment>
<evidence type="ECO:0000256" key="5">
    <source>
        <dbReference type="ARBA" id="ARBA00022500"/>
    </source>
</evidence>
<keyword evidence="12" id="KW-0969">Cilium</keyword>
<evidence type="ECO:0000256" key="4">
    <source>
        <dbReference type="ARBA" id="ARBA00022475"/>
    </source>
</evidence>
<dbReference type="RefSeq" id="WP_041155287.1">
    <property type="nucleotide sequence ID" value="NZ_CBCRVP010000030.1"/>
</dbReference>
<dbReference type="GO" id="GO:0071978">
    <property type="term" value="P:bacterial-type flagellum-dependent swarming motility"/>
    <property type="evidence" value="ECO:0007669"/>
    <property type="project" value="TreeGrafter"/>
</dbReference>
<comment type="function">
    <text evidence="1 10">Controls the rotational direction of flagella during chemotaxis.</text>
</comment>
<evidence type="ECO:0000256" key="7">
    <source>
        <dbReference type="ARBA" id="ARBA00022779"/>
    </source>
</evidence>
<sequence length="137" mass="15763">MYKRYVTPVFFALTLLASASTWAAEEQQTEPKLAYFTLEPDLTTNFYTKGKKLGYVQVRIDIMVMSQQDLTIVEHHQPLIRDAVVEMLGKQTEETIKSLSGREELRKSLVKQLNDALLPETGKTIISDLLFTKYLYQ</sequence>
<keyword evidence="10" id="KW-0997">Cell inner membrane</keyword>
<feature type="chain" id="PRO_5002163991" description="Flagellar protein FliL" evidence="11">
    <location>
        <begin position="24"/>
        <end position="137"/>
    </location>
</feature>
<evidence type="ECO:0000313" key="12">
    <source>
        <dbReference type="EMBL" id="KIN11148.1"/>
    </source>
</evidence>
<keyword evidence="8" id="KW-1133">Transmembrane helix</keyword>
<keyword evidence="13" id="KW-1185">Reference proteome</keyword>
<reference evidence="12 13" key="1">
    <citation type="submission" date="2015-01" db="EMBL/GenBank/DDBJ databases">
        <title>Draft genome of Vibrio mytili type strain CAIM 528.</title>
        <authorList>
            <person name="Gonzalez-Castillo A."/>
            <person name="Gomez-Gil B."/>
            <person name="Enciso-Ibarra J."/>
        </authorList>
    </citation>
    <scope>NUCLEOTIDE SEQUENCE [LARGE SCALE GENOMIC DNA]</scope>
    <source>
        <strain evidence="12 13">CAIM 528</strain>
    </source>
</reference>
<evidence type="ECO:0000256" key="1">
    <source>
        <dbReference type="ARBA" id="ARBA00002254"/>
    </source>
</evidence>
<keyword evidence="7 10" id="KW-0283">Flagellar rotation</keyword>
<evidence type="ECO:0000256" key="8">
    <source>
        <dbReference type="ARBA" id="ARBA00022989"/>
    </source>
</evidence>
<dbReference type="InterPro" id="IPR005503">
    <property type="entry name" value="FliL"/>
</dbReference>
<evidence type="ECO:0000256" key="2">
    <source>
        <dbReference type="ARBA" id="ARBA00004162"/>
    </source>
</evidence>
<dbReference type="GO" id="GO:0006935">
    <property type="term" value="P:chemotaxis"/>
    <property type="evidence" value="ECO:0007669"/>
    <property type="project" value="UniProtKB-KW"/>
</dbReference>
<keyword evidence="12" id="KW-0966">Cell projection</keyword>
<organism evidence="12 13">
    <name type="scientific">Vibrio mytili</name>
    <dbReference type="NCBI Taxonomy" id="50718"/>
    <lineage>
        <taxon>Bacteria</taxon>
        <taxon>Pseudomonadati</taxon>
        <taxon>Pseudomonadota</taxon>
        <taxon>Gammaproteobacteria</taxon>
        <taxon>Vibrionales</taxon>
        <taxon>Vibrionaceae</taxon>
        <taxon>Vibrio</taxon>
    </lineage>
</organism>
<proteinExistence type="inferred from homology"/>
<dbReference type="Proteomes" id="UP000031977">
    <property type="component" value="Unassembled WGS sequence"/>
</dbReference>
<keyword evidence="6" id="KW-0812">Transmembrane</keyword>
<feature type="signal peptide" evidence="11">
    <location>
        <begin position="1"/>
        <end position="23"/>
    </location>
</feature>
<evidence type="ECO:0000256" key="11">
    <source>
        <dbReference type="SAM" id="SignalP"/>
    </source>
</evidence>